<proteinExistence type="predicted"/>
<sequence>MISSPSLCPLFPSTIHICQLSPGSRDERPERHETNDNNRRRFYGNINMQLNSSRLPLNPDHIATQMREQSSSDEELTPAPPQPLRRTARVVRRPLSMTRSSTPPPTGTLPSRRAFYRRGATATTPLEPDDTRRHGMILEDTEDRVTTHPDTLPSYSPVPYTPFRRVTDDGTLSEPLDARTVRNRQSRQRELRELQRQWNVRRRTHPTCETERTQFRALVSEAYDLPPPYAPRDPYPLFKTKERKPSIWSRVVLYPFVPEGELLNKAAFATDRMAAKVAFGVKQGVEEVGKKAMAVPRRIESKRAERKIKWLENRGYVDTNREREDYHQCSAYAGAYHVT</sequence>
<accession>A0ACB6SAN5</accession>
<gene>
    <name evidence="1" type="ORF">BU25DRAFT_488487</name>
</gene>
<evidence type="ECO:0000313" key="2">
    <source>
        <dbReference type="Proteomes" id="UP000799754"/>
    </source>
</evidence>
<keyword evidence="2" id="KW-1185">Reference proteome</keyword>
<name>A0ACB6SAN5_9PLEO</name>
<comment type="caution">
    <text evidence="1">The sequence shown here is derived from an EMBL/GenBank/DDBJ whole genome shotgun (WGS) entry which is preliminary data.</text>
</comment>
<dbReference type="Proteomes" id="UP000799754">
    <property type="component" value="Unassembled WGS sequence"/>
</dbReference>
<evidence type="ECO:0000313" key="1">
    <source>
        <dbReference type="EMBL" id="KAF2631037.1"/>
    </source>
</evidence>
<protein>
    <submittedName>
        <fullName evidence="1">Uncharacterized protein</fullName>
    </submittedName>
</protein>
<reference evidence="1" key="1">
    <citation type="journal article" date="2020" name="Stud. Mycol.">
        <title>101 Dothideomycetes genomes: a test case for predicting lifestyles and emergence of pathogens.</title>
        <authorList>
            <person name="Haridas S."/>
            <person name="Albert R."/>
            <person name="Binder M."/>
            <person name="Bloem J."/>
            <person name="Labutti K."/>
            <person name="Salamov A."/>
            <person name="Andreopoulos B."/>
            <person name="Baker S."/>
            <person name="Barry K."/>
            <person name="Bills G."/>
            <person name="Bluhm B."/>
            <person name="Cannon C."/>
            <person name="Castanera R."/>
            <person name="Culley D."/>
            <person name="Daum C."/>
            <person name="Ezra D."/>
            <person name="Gonzalez J."/>
            <person name="Henrissat B."/>
            <person name="Kuo A."/>
            <person name="Liang C."/>
            <person name="Lipzen A."/>
            <person name="Lutzoni F."/>
            <person name="Magnuson J."/>
            <person name="Mondo S."/>
            <person name="Nolan M."/>
            <person name="Ohm R."/>
            <person name="Pangilinan J."/>
            <person name="Park H.-J."/>
            <person name="Ramirez L."/>
            <person name="Alfaro M."/>
            <person name="Sun H."/>
            <person name="Tritt A."/>
            <person name="Yoshinaga Y."/>
            <person name="Zwiers L.-H."/>
            <person name="Turgeon B."/>
            <person name="Goodwin S."/>
            <person name="Spatafora J."/>
            <person name="Crous P."/>
            <person name="Grigoriev I."/>
        </authorList>
    </citation>
    <scope>NUCLEOTIDE SEQUENCE</scope>
    <source>
        <strain evidence="1">CBS 525.71</strain>
    </source>
</reference>
<organism evidence="1 2">
    <name type="scientific">Macroventuria anomochaeta</name>
    <dbReference type="NCBI Taxonomy" id="301207"/>
    <lineage>
        <taxon>Eukaryota</taxon>
        <taxon>Fungi</taxon>
        <taxon>Dikarya</taxon>
        <taxon>Ascomycota</taxon>
        <taxon>Pezizomycotina</taxon>
        <taxon>Dothideomycetes</taxon>
        <taxon>Pleosporomycetidae</taxon>
        <taxon>Pleosporales</taxon>
        <taxon>Pleosporineae</taxon>
        <taxon>Didymellaceae</taxon>
        <taxon>Macroventuria</taxon>
    </lineage>
</organism>
<dbReference type="EMBL" id="MU006705">
    <property type="protein sequence ID" value="KAF2631037.1"/>
    <property type="molecule type" value="Genomic_DNA"/>
</dbReference>